<name>A0ACB7RT18_HYAAI</name>
<dbReference type="EMBL" id="CM023487">
    <property type="protein sequence ID" value="KAH6925768.1"/>
    <property type="molecule type" value="Genomic_DNA"/>
</dbReference>
<gene>
    <name evidence="1" type="ORF">HPB50_009826</name>
</gene>
<reference evidence="1" key="1">
    <citation type="submission" date="2020-05" db="EMBL/GenBank/DDBJ databases">
        <title>Large-scale comparative analyses of tick genomes elucidate their genetic diversity and vector capacities.</title>
        <authorList>
            <person name="Jia N."/>
            <person name="Wang J."/>
            <person name="Shi W."/>
            <person name="Du L."/>
            <person name="Sun Y."/>
            <person name="Zhan W."/>
            <person name="Jiang J."/>
            <person name="Wang Q."/>
            <person name="Zhang B."/>
            <person name="Ji P."/>
            <person name="Sakyi L.B."/>
            <person name="Cui X."/>
            <person name="Yuan T."/>
            <person name="Jiang B."/>
            <person name="Yang W."/>
            <person name="Lam T.T.-Y."/>
            <person name="Chang Q."/>
            <person name="Ding S."/>
            <person name="Wang X."/>
            <person name="Zhu J."/>
            <person name="Ruan X."/>
            <person name="Zhao L."/>
            <person name="Wei J."/>
            <person name="Que T."/>
            <person name="Du C."/>
            <person name="Cheng J."/>
            <person name="Dai P."/>
            <person name="Han X."/>
            <person name="Huang E."/>
            <person name="Gao Y."/>
            <person name="Liu J."/>
            <person name="Shao H."/>
            <person name="Ye R."/>
            <person name="Li L."/>
            <person name="Wei W."/>
            <person name="Wang X."/>
            <person name="Wang C."/>
            <person name="Yang T."/>
            <person name="Huo Q."/>
            <person name="Li W."/>
            <person name="Guo W."/>
            <person name="Chen H."/>
            <person name="Zhou L."/>
            <person name="Ni X."/>
            <person name="Tian J."/>
            <person name="Zhou Y."/>
            <person name="Sheng Y."/>
            <person name="Liu T."/>
            <person name="Pan Y."/>
            <person name="Xia L."/>
            <person name="Li J."/>
            <person name="Zhao F."/>
            <person name="Cao W."/>
        </authorList>
    </citation>
    <scope>NUCLEOTIDE SEQUENCE</scope>
    <source>
        <strain evidence="1">Hyas-2018</strain>
    </source>
</reference>
<comment type="caution">
    <text evidence="1">The sequence shown here is derived from an EMBL/GenBank/DDBJ whole genome shotgun (WGS) entry which is preliminary data.</text>
</comment>
<evidence type="ECO:0000313" key="1">
    <source>
        <dbReference type="EMBL" id="KAH6925768.1"/>
    </source>
</evidence>
<accession>A0ACB7RT18</accession>
<dbReference type="Proteomes" id="UP000821845">
    <property type="component" value="Chromosome 7"/>
</dbReference>
<organism evidence="1 2">
    <name type="scientific">Hyalomma asiaticum</name>
    <name type="common">Tick</name>
    <dbReference type="NCBI Taxonomy" id="266040"/>
    <lineage>
        <taxon>Eukaryota</taxon>
        <taxon>Metazoa</taxon>
        <taxon>Ecdysozoa</taxon>
        <taxon>Arthropoda</taxon>
        <taxon>Chelicerata</taxon>
        <taxon>Arachnida</taxon>
        <taxon>Acari</taxon>
        <taxon>Parasitiformes</taxon>
        <taxon>Ixodida</taxon>
        <taxon>Ixodoidea</taxon>
        <taxon>Ixodidae</taxon>
        <taxon>Hyalomminae</taxon>
        <taxon>Hyalomma</taxon>
    </lineage>
</organism>
<keyword evidence="2" id="KW-1185">Reference proteome</keyword>
<proteinExistence type="predicted"/>
<protein>
    <submittedName>
        <fullName evidence="1">Uncharacterized protein</fullName>
    </submittedName>
</protein>
<evidence type="ECO:0000313" key="2">
    <source>
        <dbReference type="Proteomes" id="UP000821845"/>
    </source>
</evidence>
<sequence length="338" mass="37223">MTLAGARQRTADEIAKVLHVKGNTIHSQFSEFLADVTAYAPDVTLDVANRLYVEKTYDILDEYLSALRISYNTTIVPVDFNCGAEAARLAINAWVEEATKSKIRELLPFGEVDSDCVLILVNAIYFKGLWEEQFKPEATTLKEFHVSKGAAKKVHMMYKQAEFKVNIECGDLNATAVEIPYKGGKTSMVIILPREVNGLPHLEAALTPSKLSDIFVGLETAVVELSLPRFRVDLSVNIKNVLQSMGVQDLFSHNADLSGIGGAKDLVVSAAFHKSFVEVNEEGTEAAAATAVVKKKKKKRIISVTEFVVDHPFIFIIKCSDQDVILFAGSVRDIPCEK</sequence>